<gene>
    <name evidence="2" type="ORF">TRSC58_03402</name>
</gene>
<evidence type="ECO:0000313" key="3">
    <source>
        <dbReference type="Proteomes" id="UP000031737"/>
    </source>
</evidence>
<name>A0A061J6F7_TRYRA</name>
<evidence type="ECO:0008006" key="4">
    <source>
        <dbReference type="Google" id="ProtNLM"/>
    </source>
</evidence>
<feature type="compositionally biased region" description="Acidic residues" evidence="1">
    <location>
        <begin position="73"/>
        <end position="86"/>
    </location>
</feature>
<dbReference type="VEuPathDB" id="TriTrypDB:TRSC58_03402"/>
<reference evidence="2 3" key="1">
    <citation type="submission" date="2013-07" db="EMBL/GenBank/DDBJ databases">
        <authorList>
            <person name="Stoco P.H."/>
            <person name="Wagner G."/>
            <person name="Gerber A."/>
            <person name="Zaha A."/>
            <person name="Thompson C."/>
            <person name="Bartholomeu D.C."/>
            <person name="Luckemeyer D.D."/>
            <person name="Bahia D."/>
            <person name="Loreto E."/>
            <person name="Prestes E.B."/>
            <person name="Lima F.M."/>
            <person name="Rodrigues-Luiz G."/>
            <person name="Vallejo G.A."/>
            <person name="Filho J.F."/>
            <person name="Monteiro K.M."/>
            <person name="Tyler K.M."/>
            <person name="de Almeida L.G."/>
            <person name="Ortiz M.F."/>
            <person name="Siervo M.A."/>
            <person name="de Moraes M.H."/>
            <person name="Cunha O.L."/>
            <person name="Mendonca-Neto R."/>
            <person name="Silva R."/>
            <person name="Teixeira S.M."/>
            <person name="Murta S.M."/>
            <person name="Sincero T.C."/>
            <person name="Mendes T.A."/>
            <person name="Urmenyi T.P."/>
            <person name="Silva V.G."/>
            <person name="da Rocha W.D."/>
            <person name="Andersson B."/>
            <person name="Romanha A.J."/>
            <person name="Steindel M."/>
            <person name="de Vasconcelos A.T."/>
            <person name="Grisard E.C."/>
        </authorList>
    </citation>
    <scope>NUCLEOTIDE SEQUENCE [LARGE SCALE GENOMIC DNA]</scope>
    <source>
        <strain evidence="2 3">SC58</strain>
    </source>
</reference>
<organism evidence="2 3">
    <name type="scientific">Trypanosoma rangeli SC58</name>
    <dbReference type="NCBI Taxonomy" id="429131"/>
    <lineage>
        <taxon>Eukaryota</taxon>
        <taxon>Discoba</taxon>
        <taxon>Euglenozoa</taxon>
        <taxon>Kinetoplastea</taxon>
        <taxon>Metakinetoplastina</taxon>
        <taxon>Trypanosomatida</taxon>
        <taxon>Trypanosomatidae</taxon>
        <taxon>Trypanosoma</taxon>
        <taxon>Herpetosoma</taxon>
    </lineage>
</organism>
<protein>
    <recommendedName>
        <fullName evidence="4">ATPase AAA-type core domain-containing protein</fullName>
    </recommendedName>
</protein>
<proteinExistence type="predicted"/>
<dbReference type="EMBL" id="AUPL01003402">
    <property type="protein sequence ID" value="ESL08887.1"/>
    <property type="molecule type" value="Genomic_DNA"/>
</dbReference>
<sequence>MLQGVLSGGVVMIDGVASEEDEDEVLTQLMASQTQKLDVDKVVYVLEDIEAIADVLSFQLPLQHQHMLRDPEDTTEEDKEKEEDATTGDSGNRRESDSGATDSDSQEKSTDYRFTMNALKKYRKLLAADFLSPEGVLTALDTALAPPGRVIVFTTNYPEMLPDLFWKPGVLTLTIHLGPLDASSAMELVDHYCSASLTPSLRARFAALFAECEAKAVTEVMNPASLLHVLTVCDEAAEVLEELKRCC</sequence>
<dbReference type="SUPFAM" id="SSF52540">
    <property type="entry name" value="P-loop containing nucleoside triphosphate hydrolases"/>
    <property type="match status" value="1"/>
</dbReference>
<comment type="caution">
    <text evidence="2">The sequence shown here is derived from an EMBL/GenBank/DDBJ whole genome shotgun (WGS) entry which is preliminary data.</text>
</comment>
<evidence type="ECO:0000256" key="1">
    <source>
        <dbReference type="SAM" id="MobiDB-lite"/>
    </source>
</evidence>
<feature type="region of interest" description="Disordered" evidence="1">
    <location>
        <begin position="67"/>
        <end position="109"/>
    </location>
</feature>
<evidence type="ECO:0000313" key="2">
    <source>
        <dbReference type="EMBL" id="ESL08887.1"/>
    </source>
</evidence>
<dbReference type="AlphaFoldDB" id="A0A061J6F7"/>
<dbReference type="InterPro" id="IPR027417">
    <property type="entry name" value="P-loop_NTPase"/>
</dbReference>
<accession>A0A061J6F7</accession>
<keyword evidence="3" id="KW-1185">Reference proteome</keyword>
<dbReference type="Proteomes" id="UP000031737">
    <property type="component" value="Unassembled WGS sequence"/>
</dbReference>